<dbReference type="Pfam" id="PF13620">
    <property type="entry name" value="CarboxypepD_reg"/>
    <property type="match status" value="1"/>
</dbReference>
<evidence type="ECO:0000313" key="2">
    <source>
        <dbReference type="EMBL" id="MET3733001.1"/>
    </source>
</evidence>
<gene>
    <name evidence="2" type="ORF">ABID46_002593</name>
</gene>
<dbReference type="Gene3D" id="2.60.40.1120">
    <property type="entry name" value="Carboxypeptidase-like, regulatory domain"/>
    <property type="match status" value="1"/>
</dbReference>
<sequence length="889" mass="101624">MNKSILILVFLLGFAGMAKAQEDCKLRGEIRDSIGFPVYDAAVSAFNSKSEGVAFTFTDVDGHFELAVPCGETYDVEVEHVEYESFSQSVLVDRTKSLKFKLNKSTISLQEAVIQAKKPITVKGDTIEYDANSFRTAADENLEDLLKKLPGLQVENGKVYYEGKEITTIKVGNREVLGGNTKLLTKNLPADAIDKIQLNKKFKANPFSNSLSDDEEAILNIELREDKKSLLFGNVTVGGDAQEHADGQAKLFYFSPKTDGTFIADYNTYGKEVFTNEDYVSFFGGFRELMEEGSSFSLRESQRNVMLGSANDAAEMNSLIGAVHFGYEPNKKIYTNGFVLFNQNNLAFNSTQERISEGLNFLDEQKNDQNLLTTMGRFRLDYTPDSRSQIKYRLNFNYFENESEQLADRFLNGNSLGNTRFFQNNTGYGLKHNLSYIRKIGKDHNLGIYLRHQLSQDDPNMNISSSMIPVVIDSLAFNNLRQDRQLQTQNFQVYGIYNHLLTNTSNLRFKLGSNFSWQNLTNSIFEGNDLITNENFQTDSNLDFTELYADLTYTRKFGAFKFDVGAGVHNFASKSNFLTGNRSTNLTKFIPHFKMDVNVKNAHNVVLEYNQEYKLPNLVNLSDGYEVQNYYSIYRGFMDLKESLYHNLSLRYGYYNSFSFLHLYVGGTYVRSIDNMQTSSELVPPTQFNSLINNTEDDQNLVLYFGGGKRFNRFYSLNANANLSFMDYFTNISSINPTDGTMEQNWVNNTAFTQNYTLTNTFKFKKKVELDLGLNYLTSRFESVTDFDFVTWRPFAKAAWSITDKFLLQSDYSYRIQYQNDELINENQALNASLRFHVAKSTYLTFIAGNILGNDQLVNSSFDSKSNQTVINTRELLGRYFLLQLRYKF</sequence>
<comment type="caution">
    <text evidence="2">The sequence shown here is derived from an EMBL/GenBank/DDBJ whole genome shotgun (WGS) entry which is preliminary data.</text>
</comment>
<dbReference type="EMBL" id="JBEPMO010000026">
    <property type="protein sequence ID" value="MET3733001.1"/>
    <property type="molecule type" value="Genomic_DNA"/>
</dbReference>
<reference evidence="2 3" key="1">
    <citation type="submission" date="2024-06" db="EMBL/GenBank/DDBJ databases">
        <title>Genomic Encyclopedia of Type Strains, Phase IV (KMG-IV): sequencing the most valuable type-strain genomes for metagenomic binning, comparative biology and taxonomic classification.</title>
        <authorList>
            <person name="Goeker M."/>
        </authorList>
    </citation>
    <scope>NUCLEOTIDE SEQUENCE [LARGE SCALE GENOMIC DNA]</scope>
    <source>
        <strain evidence="2 3">DSM 29388</strain>
    </source>
</reference>
<feature type="chain" id="PRO_5045295712" description="Outer membrane receptor proteins, mostly Fe transport" evidence="1">
    <location>
        <begin position="21"/>
        <end position="889"/>
    </location>
</feature>
<dbReference type="SUPFAM" id="SSF49464">
    <property type="entry name" value="Carboxypeptidase regulatory domain-like"/>
    <property type="match status" value="1"/>
</dbReference>
<organism evidence="2 3">
    <name type="scientific">Moheibacter stercoris</name>
    <dbReference type="NCBI Taxonomy" id="1628251"/>
    <lineage>
        <taxon>Bacteria</taxon>
        <taxon>Pseudomonadati</taxon>
        <taxon>Bacteroidota</taxon>
        <taxon>Flavobacteriia</taxon>
        <taxon>Flavobacteriales</taxon>
        <taxon>Weeksellaceae</taxon>
        <taxon>Moheibacter</taxon>
    </lineage>
</organism>
<dbReference type="Proteomes" id="UP001549146">
    <property type="component" value="Unassembled WGS sequence"/>
</dbReference>
<protein>
    <recommendedName>
        <fullName evidence="4">Outer membrane receptor proteins, mostly Fe transport</fullName>
    </recommendedName>
</protein>
<keyword evidence="3" id="KW-1185">Reference proteome</keyword>
<dbReference type="SUPFAM" id="SSF56935">
    <property type="entry name" value="Porins"/>
    <property type="match status" value="1"/>
</dbReference>
<dbReference type="InterPro" id="IPR008969">
    <property type="entry name" value="CarboxyPept-like_regulatory"/>
</dbReference>
<evidence type="ECO:0000313" key="3">
    <source>
        <dbReference type="Proteomes" id="UP001549146"/>
    </source>
</evidence>
<proteinExistence type="predicted"/>
<evidence type="ECO:0008006" key="4">
    <source>
        <dbReference type="Google" id="ProtNLM"/>
    </source>
</evidence>
<feature type="signal peptide" evidence="1">
    <location>
        <begin position="1"/>
        <end position="20"/>
    </location>
</feature>
<keyword evidence="1" id="KW-0732">Signal</keyword>
<name>A0ABV2LWR8_9FLAO</name>
<accession>A0ABV2LWR8</accession>
<evidence type="ECO:0000256" key="1">
    <source>
        <dbReference type="SAM" id="SignalP"/>
    </source>
</evidence>